<dbReference type="EMBL" id="PDLO01000002">
    <property type="protein sequence ID" value="PHK99152.1"/>
    <property type="molecule type" value="Genomic_DNA"/>
</dbReference>
<dbReference type="GO" id="GO:0016887">
    <property type="term" value="F:ATP hydrolysis activity"/>
    <property type="evidence" value="ECO:0007669"/>
    <property type="project" value="InterPro"/>
</dbReference>
<dbReference type="RefSeq" id="WP_099105769.1">
    <property type="nucleotide sequence ID" value="NZ_JAATJF010000002.1"/>
</dbReference>
<feature type="coiled-coil region" evidence="1">
    <location>
        <begin position="540"/>
        <end position="709"/>
    </location>
</feature>
<proteinExistence type="predicted"/>
<keyword evidence="4" id="KW-1185">Reference proteome</keyword>
<dbReference type="Proteomes" id="UP000226437">
    <property type="component" value="Unassembled WGS sequence"/>
</dbReference>
<evidence type="ECO:0000313" key="3">
    <source>
        <dbReference type="EMBL" id="PHK99152.1"/>
    </source>
</evidence>
<evidence type="ECO:0000259" key="2">
    <source>
        <dbReference type="Pfam" id="PF13476"/>
    </source>
</evidence>
<feature type="coiled-coil region" evidence="1">
    <location>
        <begin position="836"/>
        <end position="866"/>
    </location>
</feature>
<organism evidence="3 4">
    <name type="scientific">Neolewinella marina</name>
    <dbReference type="NCBI Taxonomy" id="438751"/>
    <lineage>
        <taxon>Bacteria</taxon>
        <taxon>Pseudomonadati</taxon>
        <taxon>Bacteroidota</taxon>
        <taxon>Saprospiria</taxon>
        <taxon>Saprospirales</taxon>
        <taxon>Lewinellaceae</taxon>
        <taxon>Neolewinella</taxon>
    </lineage>
</organism>
<evidence type="ECO:0000256" key="1">
    <source>
        <dbReference type="SAM" id="Coils"/>
    </source>
</evidence>
<dbReference type="Pfam" id="PF13558">
    <property type="entry name" value="SbcC_Walker_B"/>
    <property type="match status" value="1"/>
</dbReference>
<reference evidence="3 4" key="1">
    <citation type="submission" date="2017-10" db="EMBL/GenBank/DDBJ databases">
        <title>The draft genome sequence of Lewinella marina KCTC 32374.</title>
        <authorList>
            <person name="Wang K."/>
        </authorList>
    </citation>
    <scope>NUCLEOTIDE SEQUENCE [LARGE SCALE GENOMIC DNA]</scope>
    <source>
        <strain evidence="3 4">MKG-38</strain>
    </source>
</reference>
<name>A0A2G0CGQ1_9BACT</name>
<dbReference type="PANTHER" id="PTHR32114">
    <property type="entry name" value="ABC TRANSPORTER ABCH.3"/>
    <property type="match status" value="1"/>
</dbReference>
<sequence>MRILRIGILNLNSLKGEQVIDFTVPPLADNPLYAIVGPTGAGKTTILDAITLALYGQTERNKKENDRPDGVNSVMTHGTGECRAEVEYETLSGRYRSVWRRHRAHRKPTGNLVASQHEISRYNPTTDSYDILATKKKKVAALTEEIVGLNYERFVRSVMLTQGEFDRFLKSDAGDKSAILEQITGTEIYRQLSVGAFQRHKLAREDYERLGNSLTVKMPLPADQRQALDQAITDRQETIERDGAQHALVTHQLGAYEKAAKLEVRAEAAARQEEETTARWEEMAPQREALLRSEQLDPWRSELDREPKLAAERAGLAEKLAATRQAYARMEASLGEAQQQVEAAVRKQEEFRAAAPGREQKLTQAEALETRLAKLNQSRQHAEVELARHQRTRQQLEERLQKTSATVEDIRKRLNGVDGSTLEDRTRELENQLPAWEAHDREAERALAYLSREAELAAKRLRRAQLAETLAAEEATEARLKTEVAAAEKDIDHLRTKRENIRLRASLEEHRHNLAAGQPCPLCGSHDHPYRSSRPEPGELDHLMRELTTAQNTLTEVDNQYTGVMRRVQTLQEQLRQATADEAELSEALSAMATPEVASADQLRAEREQLGQQLIQARKELEGLRQLRPLLPELRGGEASLTSLQEQLTEVVALIDAAQKARQELDEEITAATEEKRLLIGEFTAAECRRKLARREEALRETRDSAEATLHARQQEASTIRERQSILEDRQHQLAEEHQQLTETLTAALAPRPLAEARQQLLPVEQAAALRQQLHLVDRERQTAAALARQAKHELEAARGELAGLPPENALSASQEALARTINTAREETGKLRHQQEEDDKRLRNHEKLREQLEELGRERDRWARMNDLIGSADGKKFRSFAQSITLQRLVGLGNQHLETINPRYRMVYSPPPAGGKEELELEIIDTYMNDNRRTMSTLSGGESFLVSLALALALADLAGGKRLIQSLFIDEGFGTLDGKTLDQAMVTLEQLQAQGKTIGIISHVQQLRERVHCQIRLEPVGDGFSRIELAN</sequence>
<feature type="coiled-coil region" evidence="1">
    <location>
        <begin position="463"/>
        <end position="504"/>
    </location>
</feature>
<evidence type="ECO:0000313" key="4">
    <source>
        <dbReference type="Proteomes" id="UP000226437"/>
    </source>
</evidence>
<feature type="domain" description="Rad50/SbcC-type AAA" evidence="2">
    <location>
        <begin position="6"/>
        <end position="239"/>
    </location>
</feature>
<dbReference type="GO" id="GO:0006302">
    <property type="term" value="P:double-strand break repair"/>
    <property type="evidence" value="ECO:0007669"/>
    <property type="project" value="InterPro"/>
</dbReference>
<dbReference type="Pfam" id="PF13476">
    <property type="entry name" value="AAA_23"/>
    <property type="match status" value="1"/>
</dbReference>
<dbReference type="AlphaFoldDB" id="A0A2G0CGQ1"/>
<keyword evidence="1" id="KW-0175">Coiled coil</keyword>
<dbReference type="OrthoDB" id="9795626at2"/>
<dbReference type="PANTHER" id="PTHR32114:SF2">
    <property type="entry name" value="ABC TRANSPORTER ABCH.3"/>
    <property type="match status" value="1"/>
</dbReference>
<accession>A0A2G0CGQ1</accession>
<feature type="coiled-coil region" evidence="1">
    <location>
        <begin position="320"/>
        <end position="413"/>
    </location>
</feature>
<dbReference type="InterPro" id="IPR038729">
    <property type="entry name" value="Rad50/SbcC_AAA"/>
</dbReference>
<dbReference type="SUPFAM" id="SSF52540">
    <property type="entry name" value="P-loop containing nucleoside triphosphate hydrolases"/>
    <property type="match status" value="1"/>
</dbReference>
<gene>
    <name evidence="3" type="ORF">CGL56_06755</name>
</gene>
<protein>
    <recommendedName>
        <fullName evidence="2">Rad50/SbcC-type AAA domain-containing protein</fullName>
    </recommendedName>
</protein>
<dbReference type="InterPro" id="IPR027417">
    <property type="entry name" value="P-loop_NTPase"/>
</dbReference>
<dbReference type="Gene3D" id="3.40.50.300">
    <property type="entry name" value="P-loop containing nucleotide triphosphate hydrolases"/>
    <property type="match status" value="2"/>
</dbReference>
<comment type="caution">
    <text evidence="3">The sequence shown here is derived from an EMBL/GenBank/DDBJ whole genome shotgun (WGS) entry which is preliminary data.</text>
</comment>